<keyword evidence="4" id="KW-1185">Reference proteome</keyword>
<accession>A0A7W7CFT4</accession>
<feature type="domain" description="Ricin B lectin" evidence="2">
    <location>
        <begin position="32"/>
        <end position="174"/>
    </location>
</feature>
<dbReference type="SMART" id="SM00458">
    <property type="entry name" value="RICIN"/>
    <property type="match status" value="1"/>
</dbReference>
<dbReference type="InterPro" id="IPR000772">
    <property type="entry name" value="Ricin_B_lectin"/>
</dbReference>
<dbReference type="Gene3D" id="2.80.10.50">
    <property type="match status" value="3"/>
</dbReference>
<comment type="caution">
    <text evidence="3">The sequence shown here is derived from an EMBL/GenBank/DDBJ whole genome shotgun (WGS) entry which is preliminary data.</text>
</comment>
<evidence type="ECO:0000313" key="3">
    <source>
        <dbReference type="EMBL" id="MBB4680398.1"/>
    </source>
</evidence>
<dbReference type="Pfam" id="PF00652">
    <property type="entry name" value="Ricin_B_lectin"/>
    <property type="match status" value="1"/>
</dbReference>
<dbReference type="PROSITE" id="PS50231">
    <property type="entry name" value="RICIN_B_LECTIN"/>
    <property type="match status" value="1"/>
</dbReference>
<evidence type="ECO:0000259" key="2">
    <source>
        <dbReference type="SMART" id="SM00458"/>
    </source>
</evidence>
<evidence type="ECO:0000256" key="1">
    <source>
        <dbReference type="SAM" id="SignalP"/>
    </source>
</evidence>
<dbReference type="RefSeq" id="WP_185006163.1">
    <property type="nucleotide sequence ID" value="NZ_BAAAUI010000005.1"/>
</dbReference>
<dbReference type="CDD" id="cd00161">
    <property type="entry name" value="beta-trefoil_Ricin-like"/>
    <property type="match status" value="1"/>
</dbReference>
<feature type="signal peptide" evidence="1">
    <location>
        <begin position="1"/>
        <end position="30"/>
    </location>
</feature>
<sequence>MRNRRTAAAALATGMLMTTMGLLSAGTANAAGDYENVQLVPRHAPTMCMEVVDASTQHAADVRLANCTGGAHQRWDVNHVGGNVYEIRPRHSGDKCLDVAWAGTHSGANVLQANCERRTNQRWWQRETSDGYREFLPTHTGGKCLDVKDAAKTHGTDIIQSGCWGGNNQQWKAVV</sequence>
<protein>
    <recommendedName>
        <fullName evidence="2">Ricin B lectin domain-containing protein</fullName>
    </recommendedName>
</protein>
<dbReference type="Proteomes" id="UP000533598">
    <property type="component" value="Unassembled WGS sequence"/>
</dbReference>
<evidence type="ECO:0000313" key="4">
    <source>
        <dbReference type="Proteomes" id="UP000533598"/>
    </source>
</evidence>
<gene>
    <name evidence="3" type="ORF">HNR67_006516</name>
</gene>
<organism evidence="3 4">
    <name type="scientific">Crossiella cryophila</name>
    <dbReference type="NCBI Taxonomy" id="43355"/>
    <lineage>
        <taxon>Bacteria</taxon>
        <taxon>Bacillati</taxon>
        <taxon>Actinomycetota</taxon>
        <taxon>Actinomycetes</taxon>
        <taxon>Pseudonocardiales</taxon>
        <taxon>Pseudonocardiaceae</taxon>
        <taxon>Crossiella</taxon>
    </lineage>
</organism>
<dbReference type="AlphaFoldDB" id="A0A7W7CFT4"/>
<dbReference type="InterPro" id="IPR035992">
    <property type="entry name" value="Ricin_B-like_lectins"/>
</dbReference>
<dbReference type="EMBL" id="JACHMH010000001">
    <property type="protein sequence ID" value="MBB4680398.1"/>
    <property type="molecule type" value="Genomic_DNA"/>
</dbReference>
<dbReference type="SUPFAM" id="SSF50370">
    <property type="entry name" value="Ricin B-like lectins"/>
    <property type="match status" value="1"/>
</dbReference>
<name>A0A7W7CFT4_9PSEU</name>
<keyword evidence="1" id="KW-0732">Signal</keyword>
<feature type="chain" id="PRO_5030893918" description="Ricin B lectin domain-containing protein" evidence="1">
    <location>
        <begin position="31"/>
        <end position="175"/>
    </location>
</feature>
<proteinExistence type="predicted"/>
<reference evidence="3 4" key="1">
    <citation type="submission" date="2020-08" db="EMBL/GenBank/DDBJ databases">
        <title>Sequencing the genomes of 1000 actinobacteria strains.</title>
        <authorList>
            <person name="Klenk H.-P."/>
        </authorList>
    </citation>
    <scope>NUCLEOTIDE SEQUENCE [LARGE SCALE GENOMIC DNA]</scope>
    <source>
        <strain evidence="3 4">DSM 44230</strain>
    </source>
</reference>